<feature type="transmembrane region" description="Helical" evidence="1">
    <location>
        <begin position="30"/>
        <end position="49"/>
    </location>
</feature>
<organism evidence="2 3">
    <name type="scientific">Bifidobacterium leontopitheci</name>
    <dbReference type="NCBI Taxonomy" id="2650774"/>
    <lineage>
        <taxon>Bacteria</taxon>
        <taxon>Bacillati</taxon>
        <taxon>Actinomycetota</taxon>
        <taxon>Actinomycetes</taxon>
        <taxon>Bifidobacteriales</taxon>
        <taxon>Bifidobacteriaceae</taxon>
        <taxon>Bifidobacterium</taxon>
    </lineage>
</organism>
<dbReference type="EMBL" id="WBVT01000001">
    <property type="protein sequence ID" value="KAB7791446.1"/>
    <property type="molecule type" value="Genomic_DNA"/>
</dbReference>
<name>A0A6I1GPM4_9BIFI</name>
<keyword evidence="1" id="KW-1133">Transmembrane helix</keyword>
<dbReference type="AlphaFoldDB" id="A0A6I1GPM4"/>
<keyword evidence="1" id="KW-0812">Transmembrane</keyword>
<comment type="caution">
    <text evidence="2">The sequence shown here is derived from an EMBL/GenBank/DDBJ whole genome shotgun (WGS) entry which is preliminary data.</text>
</comment>
<keyword evidence="3" id="KW-1185">Reference proteome</keyword>
<proteinExistence type="predicted"/>
<evidence type="ECO:0000256" key="1">
    <source>
        <dbReference type="SAM" id="Phobius"/>
    </source>
</evidence>
<accession>A0A6I1GPM4</accession>
<dbReference type="Proteomes" id="UP000441772">
    <property type="component" value="Unassembled WGS sequence"/>
</dbReference>
<reference evidence="2 3" key="1">
    <citation type="submission" date="2019-09" db="EMBL/GenBank/DDBJ databases">
        <title>Characterization of the phylogenetic diversity of two novel species belonging to the genus Bifidobacterium: Bifidobacterium cebidarum sp. nov. and Bifidobacterium leontopitheci sp. nov.</title>
        <authorList>
            <person name="Lugli G.A."/>
            <person name="Duranti S."/>
            <person name="Milani C."/>
            <person name="Turroni F."/>
            <person name="Ventura M."/>
        </authorList>
    </citation>
    <scope>NUCLEOTIDE SEQUENCE [LARGE SCALE GENOMIC DNA]</scope>
    <source>
        <strain evidence="2 3">LMG 31471</strain>
    </source>
</reference>
<sequence>MTDENKPVRGISTIQKELDEQEKSNSYKTAFAALGVGAALTLFAFIMYQPPFNTIYVWAWIAGPIALLCGVIFLVTAKSEEEKRHQKIAQLREELAEARRRDRESRL</sequence>
<evidence type="ECO:0000313" key="3">
    <source>
        <dbReference type="Proteomes" id="UP000441772"/>
    </source>
</evidence>
<evidence type="ECO:0000313" key="2">
    <source>
        <dbReference type="EMBL" id="KAB7791446.1"/>
    </source>
</evidence>
<gene>
    <name evidence="2" type="ORF">F7D09_0121</name>
</gene>
<keyword evidence="1" id="KW-0472">Membrane</keyword>
<feature type="transmembrane region" description="Helical" evidence="1">
    <location>
        <begin position="55"/>
        <end position="77"/>
    </location>
</feature>
<protein>
    <submittedName>
        <fullName evidence="2">Uncharacterized protein</fullName>
    </submittedName>
</protein>
<dbReference type="RefSeq" id="WP_152233499.1">
    <property type="nucleotide sequence ID" value="NZ_JBHSKZ010000064.1"/>
</dbReference>